<dbReference type="GeneID" id="29059215"/>
<evidence type="ECO:0000313" key="2">
    <source>
        <dbReference type="Proteomes" id="UP000203816"/>
    </source>
</evidence>
<reference evidence="1 2" key="1">
    <citation type="submission" date="2016-04" db="EMBL/GenBank/DDBJ databases">
        <title>Comparative genomics of Morganella phages MP1 and MP2 define new clades among the T4 and T7-like Viruses.</title>
        <authorList>
            <person name="Pinto G."/>
            <person name="Oliveira A."/>
            <person name="Malgorzata L."/>
            <person name="Kropinski A."/>
            <person name="Azeredo J."/>
        </authorList>
    </citation>
    <scope>NUCLEOTIDE SEQUENCE [LARGE SCALE GENOMIC DNA]</scope>
</reference>
<dbReference type="EMBL" id="KX078569">
    <property type="protein sequence ID" value="ANM46426.1"/>
    <property type="molecule type" value="Genomic_DNA"/>
</dbReference>
<dbReference type="PROSITE" id="PS52031">
    <property type="entry name" value="GG_LECTIN"/>
    <property type="match status" value="1"/>
</dbReference>
<sequence length="378" mass="43142">MEKMLEFGQEYVGSKILSENNAITYRLTVKGTNRCSENKPDVKINDISLNPSYKEGLNFIVLLPDNTIKEEKSFDVSNPAMLPALKEYINAMTNELVITYSYDHLVSSPEFETFMKSLGSILWNHKMITRYPATSYASIFRADIKKICSEVIEYTNDDSKDSDVDIELVYDSFHDIGLTGLPGSIIKDPVEYTSTQKSDYKRWPDNSALRYKLSDYNLKPGDYVIMSASVFGDTELKNEGGRTRIDFRWVKGTTWKESIYIESTTEGDFPAEEMINPDIYEHKYIYGKIPEEADGFIIIASRYNALTGLSKIKNLMINKTVEPVDKNLQHRQVSINGIRSDLFVQDNIIVNHEGNDYNSLLHLQNGSSTTESIDFVEY</sequence>
<name>A0A192YC43_9CAUD</name>
<dbReference type="KEGG" id="vg:29059215"/>
<accession>A0A192YC43</accession>
<protein>
    <submittedName>
        <fullName evidence="1">Long tail fiber proximal connector</fullName>
    </submittedName>
</protein>
<organism evidence="1 2">
    <name type="scientific">Morganella phage vB_MmoM_MP1</name>
    <dbReference type="NCBI Taxonomy" id="1852628"/>
    <lineage>
        <taxon>Viruses</taxon>
        <taxon>Duplodnaviria</taxon>
        <taxon>Heunggongvirae</taxon>
        <taxon>Uroviricota</taxon>
        <taxon>Caudoviricetes</taxon>
        <taxon>Pantevenvirales</taxon>
        <taxon>Straboviridae</taxon>
        <taxon>Gualtarvirus</taxon>
        <taxon>Gualtarvirus mp1</taxon>
    </lineage>
</organism>
<dbReference type="RefSeq" id="YP_009280110.1">
    <property type="nucleotide sequence ID" value="NC_031020.1"/>
</dbReference>
<dbReference type="OrthoDB" id="3762at10239"/>
<keyword evidence="2" id="KW-1185">Reference proteome</keyword>
<proteinExistence type="predicted"/>
<evidence type="ECO:0000313" key="1">
    <source>
        <dbReference type="EMBL" id="ANM46426.1"/>
    </source>
</evidence>
<gene>
    <name evidence="1" type="ORF">MP1_gp0252</name>
</gene>
<dbReference type="Proteomes" id="UP000203816">
    <property type="component" value="Segment"/>
</dbReference>